<dbReference type="Pfam" id="PF13499">
    <property type="entry name" value="EF-hand_7"/>
    <property type="match status" value="1"/>
</dbReference>
<dbReference type="AlphaFoldDB" id="A0A150GF02"/>
<dbReference type="PROSITE" id="PS50222">
    <property type="entry name" value="EF_HAND_2"/>
    <property type="match status" value="2"/>
</dbReference>
<dbReference type="InterPro" id="IPR002048">
    <property type="entry name" value="EF_hand_dom"/>
</dbReference>
<dbReference type="GO" id="GO:0005509">
    <property type="term" value="F:calcium ion binding"/>
    <property type="evidence" value="ECO:0007669"/>
    <property type="project" value="InterPro"/>
</dbReference>
<evidence type="ECO:0000259" key="2">
    <source>
        <dbReference type="PROSITE" id="PS50222"/>
    </source>
</evidence>
<evidence type="ECO:0000313" key="3">
    <source>
        <dbReference type="EMBL" id="KXZ48429.1"/>
    </source>
</evidence>
<dbReference type="CDD" id="cd00051">
    <property type="entry name" value="EFh"/>
    <property type="match status" value="1"/>
</dbReference>
<dbReference type="SUPFAM" id="SSF47473">
    <property type="entry name" value="EF-hand"/>
    <property type="match status" value="1"/>
</dbReference>
<reference evidence="4" key="1">
    <citation type="journal article" date="2016" name="Nat. Commun.">
        <title>The Gonium pectorale genome demonstrates co-option of cell cycle regulation during the evolution of multicellularity.</title>
        <authorList>
            <person name="Hanschen E.R."/>
            <person name="Marriage T.N."/>
            <person name="Ferris P.J."/>
            <person name="Hamaji T."/>
            <person name="Toyoda A."/>
            <person name="Fujiyama A."/>
            <person name="Neme R."/>
            <person name="Noguchi H."/>
            <person name="Minakuchi Y."/>
            <person name="Suzuki M."/>
            <person name="Kawai-Toyooka H."/>
            <person name="Smith D.R."/>
            <person name="Sparks H."/>
            <person name="Anderson J."/>
            <person name="Bakaric R."/>
            <person name="Luria V."/>
            <person name="Karger A."/>
            <person name="Kirschner M.W."/>
            <person name="Durand P.M."/>
            <person name="Michod R.E."/>
            <person name="Nozaki H."/>
            <person name="Olson B.J."/>
        </authorList>
    </citation>
    <scope>NUCLEOTIDE SEQUENCE [LARGE SCALE GENOMIC DNA]</scope>
    <source>
        <strain evidence="4">NIES-2863</strain>
    </source>
</reference>
<dbReference type="PROSITE" id="PS00018">
    <property type="entry name" value="EF_HAND_1"/>
    <property type="match status" value="2"/>
</dbReference>
<keyword evidence="4" id="KW-1185">Reference proteome</keyword>
<accession>A0A150GF02</accession>
<dbReference type="Gene3D" id="1.10.238.10">
    <property type="entry name" value="EF-hand"/>
    <property type="match status" value="1"/>
</dbReference>
<feature type="domain" description="EF-hand" evidence="2">
    <location>
        <begin position="60"/>
        <end position="95"/>
    </location>
</feature>
<dbReference type="InterPro" id="IPR018247">
    <property type="entry name" value="EF_Hand_1_Ca_BS"/>
</dbReference>
<dbReference type="InterPro" id="IPR011992">
    <property type="entry name" value="EF-hand-dom_pair"/>
</dbReference>
<comment type="caution">
    <text evidence="3">The sequence shown here is derived from an EMBL/GenBank/DDBJ whole genome shotgun (WGS) entry which is preliminary data.</text>
</comment>
<evidence type="ECO:0000256" key="1">
    <source>
        <dbReference type="ARBA" id="ARBA00022837"/>
    </source>
</evidence>
<feature type="domain" description="EF-hand" evidence="2">
    <location>
        <begin position="96"/>
        <end position="131"/>
    </location>
</feature>
<gene>
    <name evidence="3" type="ORF">GPECTOR_28g837</name>
</gene>
<dbReference type="EMBL" id="LSYV01000029">
    <property type="protein sequence ID" value="KXZ48429.1"/>
    <property type="molecule type" value="Genomic_DNA"/>
</dbReference>
<organism evidence="3 4">
    <name type="scientific">Gonium pectorale</name>
    <name type="common">Green alga</name>
    <dbReference type="NCBI Taxonomy" id="33097"/>
    <lineage>
        <taxon>Eukaryota</taxon>
        <taxon>Viridiplantae</taxon>
        <taxon>Chlorophyta</taxon>
        <taxon>core chlorophytes</taxon>
        <taxon>Chlorophyceae</taxon>
        <taxon>CS clade</taxon>
        <taxon>Chlamydomonadales</taxon>
        <taxon>Volvocaceae</taxon>
        <taxon>Gonium</taxon>
    </lineage>
</organism>
<proteinExistence type="predicted"/>
<dbReference type="SMART" id="SM00054">
    <property type="entry name" value="EFh"/>
    <property type="match status" value="2"/>
</dbReference>
<dbReference type="OrthoDB" id="528158at2759"/>
<protein>
    <recommendedName>
        <fullName evidence="2">EF-hand domain-containing protein</fullName>
    </recommendedName>
</protein>
<name>A0A150GF02_GONPE</name>
<dbReference type="Proteomes" id="UP000075714">
    <property type="component" value="Unassembled WGS sequence"/>
</dbReference>
<evidence type="ECO:0000313" key="4">
    <source>
        <dbReference type="Proteomes" id="UP000075714"/>
    </source>
</evidence>
<sequence length="166" mass="19012">MEAPTMEAPTITMEAPTIKAPTITMEAPTRVFEFVGSQMDDREFELFVEDMKVQAGIPSSREMMFKRVFQAMDRDKSGYIEMHELKTLVGRVAPAESINRAKGTLQMFDSNEDGRVSLDEFLTFFEFLANDMDDQEFRALLSRLTDRGFESLYEADYRHPHGECVG</sequence>
<keyword evidence="1" id="KW-0106">Calcium</keyword>